<proteinExistence type="predicted"/>
<evidence type="ECO:0000313" key="3">
    <source>
        <dbReference type="EMBL" id="CAI9967260.1"/>
    </source>
</evidence>
<gene>
    <name evidence="2" type="ORF">HINF_LOCUS12262</name>
    <name evidence="3" type="ORF">HINF_LOCUS54905</name>
    <name evidence="4" type="ORF">HINF_LOCUS67867</name>
    <name evidence="1" type="ORF">HINF_LOCUS716</name>
    <name evidence="5" type="ORF">HINF_LOCUS72083</name>
    <name evidence="6" type="ORF">HINF_LOCUS73041</name>
</gene>
<dbReference type="EMBL" id="CATOUU010000317">
    <property type="protein sequence ID" value="CAI9924617.1"/>
    <property type="molecule type" value="Genomic_DNA"/>
</dbReference>
<evidence type="ECO:0000313" key="5">
    <source>
        <dbReference type="EMBL" id="CAL6103310.1"/>
    </source>
</evidence>
<dbReference type="AlphaFoldDB" id="A0AA86QZ19"/>
<dbReference type="EMBL" id="CAXDID020000590">
    <property type="protein sequence ID" value="CAL6104976.1"/>
    <property type="molecule type" value="Genomic_DNA"/>
</dbReference>
<evidence type="ECO:0000313" key="6">
    <source>
        <dbReference type="EMBL" id="CAL6104976.1"/>
    </source>
</evidence>
<evidence type="ECO:0000313" key="4">
    <source>
        <dbReference type="EMBL" id="CAL6095266.1"/>
    </source>
</evidence>
<sequence length="870" mass="95455">MVGVLEQSLNISGTELITCLSICSQDKYITFGICLELLNYSRLVNYTQQCLEHFVFNSFSNLCLCGNGFYLNGSSCVNLSTEFSQIIANVQLIDDKLHNEIQGSNLELKSLFYNLESDIQSNITNLYNLVTETYINLKEDIRTQNVSIHNDLMDLKINMDSKFQLNIDQNTETQLKISDLSTQLSNIIKSLSNNLSQIINENQVQIKNNFTEADQKLDNIKLNMNYLLAVSLSNFTKISNQISGLDSIMNQSFITVLDTCSKENTLNNQADMIKIQINLLSDKIDHISAGGCPQNSNLVNGACSCSISGQILVGSICVCFASGASVISGVCTCPVGQQMIDDICQTVVIYNGTNTDNTLQCSSSIYITTFDIQTITSQITSENNFSRGYVFGANIIQNGYLDIADNIYTYVYSLFQFQNSFTNIKIQIGKQNIQMIGGSLLTPLTTVIINQMNIISRESSQITINSQLNLIAGVLTNSSINNLLVNLSLTLSTGQLTLASAINQQFQLTGYQVLGTYQSTSTISMICFVIGQATVYISQVSFKPSVYNVGNSSSYLICTLNSISTVAMNNIAIIIGNDTNIQMMGYQMTTNFSFPYQFGGIITNINSGFSVTTINNVILDCYQKINTTSVQNSGFLVGKSQSNNYIIRNLCLQQNINTNSEIMNFGFIGFHQHGNISIQQVYINYILKGSVLYNSGLIGSVYYSVFCEIVNTKTSFVIPISSGHTIGCIIGYMQLDRIVIQNSTVINSSLLSSWSNVGGFIGQALQQCNPSYSTCNIEYLINNSTIQQSNISLTGSLMGGFLGSNDASKLKITNSQIKSTRICGTSLFGLIQGNNNATTFIFVNCSSSSNYINNVLKTDCAVIVNYLNGC</sequence>
<protein>
    <submittedName>
        <fullName evidence="4">Hypothetical_protein</fullName>
    </submittedName>
</protein>
<keyword evidence="7" id="KW-1185">Reference proteome</keyword>
<name>A0AA86QZ19_9EUKA</name>
<organism evidence="3">
    <name type="scientific">Hexamita inflata</name>
    <dbReference type="NCBI Taxonomy" id="28002"/>
    <lineage>
        <taxon>Eukaryota</taxon>
        <taxon>Metamonada</taxon>
        <taxon>Diplomonadida</taxon>
        <taxon>Hexamitidae</taxon>
        <taxon>Hexamitinae</taxon>
        <taxon>Hexamita</taxon>
    </lineage>
</organism>
<reference evidence="3" key="1">
    <citation type="submission" date="2023-06" db="EMBL/GenBank/DDBJ databases">
        <authorList>
            <person name="Kurt Z."/>
        </authorList>
    </citation>
    <scope>NUCLEOTIDE SEQUENCE</scope>
</reference>
<reference evidence="4 7" key="2">
    <citation type="submission" date="2024-07" db="EMBL/GenBank/DDBJ databases">
        <authorList>
            <person name="Akdeniz Z."/>
        </authorList>
    </citation>
    <scope>NUCLEOTIDE SEQUENCE [LARGE SCALE GENOMIC DNA]</scope>
</reference>
<dbReference type="Proteomes" id="UP001642409">
    <property type="component" value="Unassembled WGS sequence"/>
</dbReference>
<evidence type="ECO:0000313" key="7">
    <source>
        <dbReference type="Proteomes" id="UP001642409"/>
    </source>
</evidence>
<evidence type="ECO:0000313" key="2">
    <source>
        <dbReference type="EMBL" id="CAI9924617.1"/>
    </source>
</evidence>
<dbReference type="EMBL" id="CAXDID020000474">
    <property type="protein sequence ID" value="CAL6095266.1"/>
    <property type="molecule type" value="Genomic_DNA"/>
</dbReference>
<dbReference type="EMBL" id="CATOUU010000018">
    <property type="protein sequence ID" value="CAI9913071.1"/>
    <property type="molecule type" value="Genomic_DNA"/>
</dbReference>
<evidence type="ECO:0000313" key="1">
    <source>
        <dbReference type="EMBL" id="CAI9913071.1"/>
    </source>
</evidence>
<dbReference type="EMBL" id="CATOUU010001018">
    <property type="protein sequence ID" value="CAI9967260.1"/>
    <property type="molecule type" value="Genomic_DNA"/>
</dbReference>
<comment type="caution">
    <text evidence="3">The sequence shown here is derived from an EMBL/GenBank/DDBJ whole genome shotgun (WGS) entry which is preliminary data.</text>
</comment>
<dbReference type="EMBL" id="CAXDID020000565">
    <property type="protein sequence ID" value="CAL6103310.1"/>
    <property type="molecule type" value="Genomic_DNA"/>
</dbReference>
<accession>A0AA86QZ19</accession>